<dbReference type="EMBL" id="JMSN01000127">
    <property type="protein sequence ID" value="KDN37936.1"/>
    <property type="molecule type" value="Genomic_DNA"/>
</dbReference>
<dbReference type="HOGENOM" id="CLU_014280_2_0_1"/>
<comment type="caution">
    <text evidence="5">The sequence shown here is derived from an EMBL/GenBank/DDBJ whole genome shotgun (WGS) entry which is preliminary data.</text>
</comment>
<dbReference type="OrthoDB" id="63070at2759"/>
<dbReference type="InterPro" id="IPR020472">
    <property type="entry name" value="WD40_PAC1"/>
</dbReference>
<evidence type="ECO:0000256" key="4">
    <source>
        <dbReference type="SAM" id="MobiDB-lite"/>
    </source>
</evidence>
<gene>
    <name evidence="5" type="ORF">K437DRAFT_31216</name>
</gene>
<accession>A0A066V903</accession>
<dbReference type="InterPro" id="IPR001680">
    <property type="entry name" value="WD40_rpt"/>
</dbReference>
<sequence length="746" mass="83012">MMSGATRRRSGWMLRTRECLTRRIQARYRSHRSSLPRSSYEATFHQEMDVGEELDLFAYRLPTAAEQTAQAGNGAEDYEPSDVQGELEEEEEEYIAPSPSAAMALLLQRLGLDGLRQLVAARTLRIVDGNNHQYALGSGWNRHLGTNREEEEEVSDDSDGGGYWWMSNTCRFDRKMSDRWKLISEGLEAGRELRWSGEFGRVRRKAREWQSSAFQRPFNLSSRIAGWRTRASPLAGGFSCSNSAHSYAIPKQDLSAYVPNHEGVEVTRYSASPVYVAAYSPDGSFYYTCCRDFTIQLYDATKAPSTVVQHIAAPDFGGARRRLRPMANDGLDDHDDLVYTTLHQLKSVRGRVGGWTVTDAVLSPDNLWMIYATASSAVTLIPTSHEQAGDNAGEDDGGATPAAAYSSADQRQVVLDFGAADEASGRGRDTRDSSPIWSLSFSGDSKEIIAGAKNGEICVYDIEARCRVLGIDAHNDDVNAVCFADDHAQNMLISGSDDSFVKVWDRRSLSGGKAAGWLPGHTEGISYLCPKGDGRYLLSNGKDQACKLWDLRMMKSEGSVDRTTHFGIPRFDYRTTRYPRPRYMNHPQDASVMSYRGHSVLYTLVRCRFSPASTTGQQYVYSGSADGRIHIWSLDGQLIQVLDRAKAQSIFNTRDDIWGSRGVLPAADPLAPVSEFERAKLDLAPRTNFCVRDVSWSPTEPVLMSASWEGGRGTYGSVVRHEWKGFGKNGLTSLSDWTERLRNEIP</sequence>
<evidence type="ECO:0000313" key="6">
    <source>
        <dbReference type="Proteomes" id="UP000027361"/>
    </source>
</evidence>
<dbReference type="GeneID" id="25267362"/>
<dbReference type="RefSeq" id="XP_013240536.1">
    <property type="nucleotide sequence ID" value="XM_013385082.1"/>
</dbReference>
<dbReference type="Gene3D" id="2.130.10.10">
    <property type="entry name" value="YVTN repeat-like/Quinoprotein amine dehydrogenase"/>
    <property type="match status" value="3"/>
</dbReference>
<dbReference type="GO" id="GO:0080008">
    <property type="term" value="C:Cul4-RING E3 ubiquitin ligase complex"/>
    <property type="evidence" value="ECO:0007669"/>
    <property type="project" value="TreeGrafter"/>
</dbReference>
<evidence type="ECO:0000256" key="2">
    <source>
        <dbReference type="ARBA" id="ARBA00022737"/>
    </source>
</evidence>
<feature type="repeat" description="WD" evidence="3">
    <location>
        <begin position="471"/>
        <end position="505"/>
    </location>
</feature>
<name>A0A066V903_TILAU</name>
<dbReference type="PRINTS" id="PR00320">
    <property type="entry name" value="GPROTEINBRPT"/>
</dbReference>
<feature type="region of interest" description="Disordered" evidence="4">
    <location>
        <begin position="386"/>
        <end position="406"/>
    </location>
</feature>
<dbReference type="PANTHER" id="PTHR19847:SF7">
    <property type="entry name" value="DDB1- AND CUL4-ASSOCIATED FACTOR 11"/>
    <property type="match status" value="1"/>
</dbReference>
<evidence type="ECO:0000256" key="1">
    <source>
        <dbReference type="ARBA" id="ARBA00022574"/>
    </source>
</evidence>
<dbReference type="InterPro" id="IPR036322">
    <property type="entry name" value="WD40_repeat_dom_sf"/>
</dbReference>
<keyword evidence="2" id="KW-0677">Repeat</keyword>
<dbReference type="SMART" id="SM00320">
    <property type="entry name" value="WD40"/>
    <property type="match status" value="5"/>
</dbReference>
<dbReference type="PANTHER" id="PTHR19847">
    <property type="entry name" value="DDB1- AND CUL4-ASSOCIATED FACTOR 11"/>
    <property type="match status" value="1"/>
</dbReference>
<dbReference type="Pfam" id="PF00400">
    <property type="entry name" value="WD40"/>
    <property type="match status" value="5"/>
</dbReference>
<organism evidence="5 6">
    <name type="scientific">Tilletiaria anomala (strain ATCC 24038 / CBS 436.72 / UBC 951)</name>
    <dbReference type="NCBI Taxonomy" id="1037660"/>
    <lineage>
        <taxon>Eukaryota</taxon>
        <taxon>Fungi</taxon>
        <taxon>Dikarya</taxon>
        <taxon>Basidiomycota</taxon>
        <taxon>Ustilaginomycotina</taxon>
        <taxon>Exobasidiomycetes</taxon>
        <taxon>Georgefischeriales</taxon>
        <taxon>Tilletiariaceae</taxon>
        <taxon>Tilletiaria</taxon>
    </lineage>
</organism>
<evidence type="ECO:0000256" key="3">
    <source>
        <dbReference type="PROSITE-ProRule" id="PRU00221"/>
    </source>
</evidence>
<reference evidence="5 6" key="1">
    <citation type="submission" date="2014-05" db="EMBL/GenBank/DDBJ databases">
        <title>Draft genome sequence of a rare smut relative, Tilletiaria anomala UBC 951.</title>
        <authorList>
            <consortium name="DOE Joint Genome Institute"/>
            <person name="Toome M."/>
            <person name="Kuo A."/>
            <person name="Henrissat B."/>
            <person name="Lipzen A."/>
            <person name="Tritt A."/>
            <person name="Yoshinaga Y."/>
            <person name="Zane M."/>
            <person name="Barry K."/>
            <person name="Grigoriev I.V."/>
            <person name="Spatafora J.W."/>
            <person name="Aimea M.C."/>
        </authorList>
    </citation>
    <scope>NUCLEOTIDE SEQUENCE [LARGE SCALE GENOMIC DNA]</scope>
    <source>
        <strain evidence="5 6">UBC 951</strain>
    </source>
</reference>
<keyword evidence="1 3" id="KW-0853">WD repeat</keyword>
<dbReference type="Proteomes" id="UP000027361">
    <property type="component" value="Unassembled WGS sequence"/>
</dbReference>
<dbReference type="PROSITE" id="PS50294">
    <property type="entry name" value="WD_REPEATS_REGION"/>
    <property type="match status" value="2"/>
</dbReference>
<dbReference type="GO" id="GO:0043161">
    <property type="term" value="P:proteasome-mediated ubiquitin-dependent protein catabolic process"/>
    <property type="evidence" value="ECO:0007669"/>
    <property type="project" value="TreeGrafter"/>
</dbReference>
<feature type="repeat" description="WD" evidence="3">
    <location>
        <begin position="518"/>
        <end position="559"/>
    </location>
</feature>
<dbReference type="AlphaFoldDB" id="A0A066V903"/>
<protein>
    <submittedName>
        <fullName evidence="5">WD40 repeat-like protein</fullName>
    </submittedName>
</protein>
<proteinExistence type="predicted"/>
<dbReference type="SUPFAM" id="SSF50978">
    <property type="entry name" value="WD40 repeat-like"/>
    <property type="match status" value="1"/>
</dbReference>
<keyword evidence="6" id="KW-1185">Reference proteome</keyword>
<dbReference type="STRING" id="1037660.A0A066V903"/>
<dbReference type="InterPro" id="IPR051859">
    <property type="entry name" value="DCAF"/>
</dbReference>
<dbReference type="InterPro" id="IPR015943">
    <property type="entry name" value="WD40/YVTN_repeat-like_dom_sf"/>
</dbReference>
<dbReference type="InParanoid" id="A0A066V903"/>
<evidence type="ECO:0000313" key="5">
    <source>
        <dbReference type="EMBL" id="KDN37936.1"/>
    </source>
</evidence>
<dbReference type="PROSITE" id="PS50082">
    <property type="entry name" value="WD_REPEATS_2"/>
    <property type="match status" value="2"/>
</dbReference>